<dbReference type="InterPro" id="IPR008894">
    <property type="entry name" value="QdtA_cupin_dom"/>
</dbReference>
<accession>A0A069PC80</accession>
<dbReference type="AlphaFoldDB" id="A0A069PC80"/>
<dbReference type="STRING" id="1071679.BG57_02240"/>
<comment type="caution">
    <text evidence="2">The sequence shown here is derived from an EMBL/GenBank/DDBJ whole genome shotgun (WGS) entry which is preliminary data.</text>
</comment>
<gene>
    <name evidence="2" type="ORF">BG57_02240</name>
</gene>
<dbReference type="OrthoDB" id="272049at2"/>
<dbReference type="CDD" id="cd20292">
    <property type="entry name" value="cupin_QdtA-like"/>
    <property type="match status" value="1"/>
</dbReference>
<sequence>MRWNVSFSVEECRFIELPQFADRRGNLSFVQEGDVPFDFRRLYYLYDVPFGVERAGHAHKDLHQLFFAFAGSYELHLDDGLNTRTVVINQPNRPFYVCPHIWRVVNNFTSGAVCAVLASETYSESDYLRTYDSFLEFLREIGKPIKSDLA</sequence>
<dbReference type="InterPro" id="IPR011051">
    <property type="entry name" value="RmlC_Cupin_sf"/>
</dbReference>
<evidence type="ECO:0000259" key="1">
    <source>
        <dbReference type="Pfam" id="PF05523"/>
    </source>
</evidence>
<dbReference type="InterPro" id="IPR014710">
    <property type="entry name" value="RmlC-like_jellyroll"/>
</dbReference>
<protein>
    <submittedName>
        <fullName evidence="2">WxcM domain-containing protein</fullName>
    </submittedName>
</protein>
<dbReference type="Pfam" id="PF05523">
    <property type="entry name" value="FdtA"/>
    <property type="match status" value="1"/>
</dbReference>
<dbReference type="SUPFAM" id="SSF51182">
    <property type="entry name" value="RmlC-like cupins"/>
    <property type="match status" value="1"/>
</dbReference>
<dbReference type="Proteomes" id="UP000027439">
    <property type="component" value="Unassembled WGS sequence"/>
</dbReference>
<reference evidence="2 3" key="1">
    <citation type="submission" date="2014-03" db="EMBL/GenBank/DDBJ databases">
        <title>Draft Genome Sequences of Four Burkholderia Strains.</title>
        <authorList>
            <person name="Liu X.Y."/>
            <person name="Li C.X."/>
            <person name="Xu J.H."/>
        </authorList>
    </citation>
    <scope>NUCLEOTIDE SEQUENCE [LARGE SCALE GENOMIC DNA]</scope>
    <source>
        <strain evidence="2 3">R27</strain>
    </source>
</reference>
<proteinExistence type="predicted"/>
<dbReference type="Gene3D" id="2.60.120.10">
    <property type="entry name" value="Jelly Rolls"/>
    <property type="match status" value="1"/>
</dbReference>
<feature type="domain" description="Sugar 3,4-ketoisomerase QdtA cupin" evidence="1">
    <location>
        <begin position="11"/>
        <end position="137"/>
    </location>
</feature>
<evidence type="ECO:0000313" key="3">
    <source>
        <dbReference type="Proteomes" id="UP000027439"/>
    </source>
</evidence>
<organism evidence="2 3">
    <name type="scientific">Caballeronia grimmiae</name>
    <dbReference type="NCBI Taxonomy" id="1071679"/>
    <lineage>
        <taxon>Bacteria</taxon>
        <taxon>Pseudomonadati</taxon>
        <taxon>Pseudomonadota</taxon>
        <taxon>Betaproteobacteria</taxon>
        <taxon>Burkholderiales</taxon>
        <taxon>Burkholderiaceae</taxon>
        <taxon>Caballeronia</taxon>
    </lineage>
</organism>
<dbReference type="EMBL" id="JFHE01000001">
    <property type="protein sequence ID" value="KDR37444.1"/>
    <property type="molecule type" value="Genomic_DNA"/>
</dbReference>
<name>A0A069PC80_9BURK</name>
<dbReference type="eggNOG" id="COG0662">
    <property type="taxonomic scope" value="Bacteria"/>
</dbReference>
<evidence type="ECO:0000313" key="2">
    <source>
        <dbReference type="EMBL" id="KDR37444.1"/>
    </source>
</evidence>